<dbReference type="EMBL" id="HACG01053487">
    <property type="protein sequence ID" value="CEL00358.1"/>
    <property type="molecule type" value="Transcribed_RNA"/>
</dbReference>
<sequence length="75" mass="8026">TKMNEKSEVDLAIIACSLLADESQPVGASRLDIYDSHEGLSANLGSAPLPDAALHDQENPNNNLENISLTTNIHK</sequence>
<feature type="non-terminal residue" evidence="2">
    <location>
        <position position="75"/>
    </location>
</feature>
<feature type="non-terminal residue" evidence="2">
    <location>
        <position position="1"/>
    </location>
</feature>
<feature type="compositionally biased region" description="Polar residues" evidence="1">
    <location>
        <begin position="59"/>
        <end position="75"/>
    </location>
</feature>
<feature type="region of interest" description="Disordered" evidence="1">
    <location>
        <begin position="56"/>
        <end position="75"/>
    </location>
</feature>
<gene>
    <name evidence="2" type="primary">ORF223511</name>
</gene>
<accession>A0A0B7C581</accession>
<protein>
    <submittedName>
        <fullName evidence="2">Uncharacterized protein</fullName>
    </submittedName>
</protein>
<proteinExistence type="predicted"/>
<evidence type="ECO:0000313" key="2">
    <source>
        <dbReference type="EMBL" id="CEL00358.1"/>
    </source>
</evidence>
<organism evidence="2">
    <name type="scientific">Arion vulgaris</name>
    <dbReference type="NCBI Taxonomy" id="1028688"/>
    <lineage>
        <taxon>Eukaryota</taxon>
        <taxon>Metazoa</taxon>
        <taxon>Spiralia</taxon>
        <taxon>Lophotrochozoa</taxon>
        <taxon>Mollusca</taxon>
        <taxon>Gastropoda</taxon>
        <taxon>Heterobranchia</taxon>
        <taxon>Euthyneura</taxon>
        <taxon>Panpulmonata</taxon>
        <taxon>Eupulmonata</taxon>
        <taxon>Stylommatophora</taxon>
        <taxon>Helicina</taxon>
        <taxon>Arionoidea</taxon>
        <taxon>Arionidae</taxon>
        <taxon>Arion</taxon>
    </lineage>
</organism>
<reference evidence="2" key="1">
    <citation type="submission" date="2014-12" db="EMBL/GenBank/DDBJ databases">
        <title>Insight into the proteome of Arion vulgaris.</title>
        <authorList>
            <person name="Aradska J."/>
            <person name="Bulat T."/>
            <person name="Smidak R."/>
            <person name="Sarate P."/>
            <person name="Gangsoo J."/>
            <person name="Sialana F."/>
            <person name="Bilban M."/>
            <person name="Lubec G."/>
        </authorList>
    </citation>
    <scope>NUCLEOTIDE SEQUENCE</scope>
    <source>
        <tissue evidence="2">Skin</tissue>
    </source>
</reference>
<dbReference type="AlphaFoldDB" id="A0A0B7C581"/>
<name>A0A0B7C581_9EUPU</name>
<evidence type="ECO:0000256" key="1">
    <source>
        <dbReference type="SAM" id="MobiDB-lite"/>
    </source>
</evidence>